<dbReference type="CDD" id="cd05120">
    <property type="entry name" value="APH_ChoK_like"/>
    <property type="match status" value="1"/>
</dbReference>
<dbReference type="Proteomes" id="UP000045706">
    <property type="component" value="Unassembled WGS sequence"/>
</dbReference>
<name>A0A0G4L5B7_VERLO</name>
<dbReference type="PANTHER" id="PTHR21310:SF55">
    <property type="entry name" value="AMINOGLYCOSIDE PHOSPHOTRANSFERASE DOMAIN-CONTAINING PROTEIN"/>
    <property type="match status" value="1"/>
</dbReference>
<dbReference type="SUPFAM" id="SSF56112">
    <property type="entry name" value="Protein kinase-like (PK-like)"/>
    <property type="match status" value="1"/>
</dbReference>
<feature type="domain" description="Aminoglycoside phosphotransferase" evidence="1">
    <location>
        <begin position="62"/>
        <end position="241"/>
    </location>
</feature>
<proteinExistence type="predicted"/>
<dbReference type="InterPro" id="IPR051678">
    <property type="entry name" value="AGP_Transferase"/>
</dbReference>
<accession>A0A0G4L5B7</accession>
<dbReference type="PANTHER" id="PTHR21310">
    <property type="entry name" value="AMINOGLYCOSIDE PHOSPHOTRANSFERASE-RELATED-RELATED"/>
    <property type="match status" value="1"/>
</dbReference>
<gene>
    <name evidence="2" type="ORF">BN1723_002344</name>
</gene>
<sequence>MASPTPEPATPGRAVRTLILLFVKASRHKILRRLLTRNIGLLHIFNMCIKVRRDGNLSEAFAMQFVASHTSIPVPKVYYAFVHRGTSYIVMRHIKGQMAAQGWSSRPDESKTRILRQLCGMVSELRSVPSPEGTKVSSVDGGPFYDCRLPSRPYWGPYDTVREFHEALADNLPWDADYTKIPDLAELFAFYRQAENKLVLTHGDLSSLNILVCGDDVVGIVDWETAGWFPAYWEYTTAKYVNPRNPFWADPVDRFITPMPKEWRMESIRRKYFGDV</sequence>
<evidence type="ECO:0000313" key="2">
    <source>
        <dbReference type="EMBL" id="CRK17176.1"/>
    </source>
</evidence>
<dbReference type="InterPro" id="IPR011009">
    <property type="entry name" value="Kinase-like_dom_sf"/>
</dbReference>
<dbReference type="EMBL" id="CVQI01007779">
    <property type="protein sequence ID" value="CRK17176.1"/>
    <property type="molecule type" value="Genomic_DNA"/>
</dbReference>
<organism evidence="2 3">
    <name type="scientific">Verticillium longisporum</name>
    <name type="common">Verticillium dahliae var. longisporum</name>
    <dbReference type="NCBI Taxonomy" id="100787"/>
    <lineage>
        <taxon>Eukaryota</taxon>
        <taxon>Fungi</taxon>
        <taxon>Dikarya</taxon>
        <taxon>Ascomycota</taxon>
        <taxon>Pezizomycotina</taxon>
        <taxon>Sordariomycetes</taxon>
        <taxon>Hypocreomycetidae</taxon>
        <taxon>Glomerellales</taxon>
        <taxon>Plectosphaerellaceae</taxon>
        <taxon>Verticillium</taxon>
    </lineage>
</organism>
<dbReference type="Pfam" id="PF01636">
    <property type="entry name" value="APH"/>
    <property type="match status" value="1"/>
</dbReference>
<dbReference type="Gene3D" id="3.90.1200.10">
    <property type="match status" value="1"/>
</dbReference>
<reference evidence="3" key="1">
    <citation type="submission" date="2015-05" db="EMBL/GenBank/DDBJ databases">
        <authorList>
            <person name="Fogelqvist Johan"/>
        </authorList>
    </citation>
    <scope>NUCLEOTIDE SEQUENCE [LARGE SCALE GENOMIC DNA]</scope>
</reference>
<evidence type="ECO:0000313" key="3">
    <source>
        <dbReference type="Proteomes" id="UP000045706"/>
    </source>
</evidence>
<protein>
    <recommendedName>
        <fullName evidence="1">Aminoglycoside phosphotransferase domain-containing protein</fullName>
    </recommendedName>
</protein>
<dbReference type="InterPro" id="IPR002575">
    <property type="entry name" value="Aminoglycoside_PTrfase"/>
</dbReference>
<dbReference type="AlphaFoldDB" id="A0A0G4L5B7"/>
<evidence type="ECO:0000259" key="1">
    <source>
        <dbReference type="Pfam" id="PF01636"/>
    </source>
</evidence>